<keyword evidence="3" id="KW-1185">Reference proteome</keyword>
<feature type="region of interest" description="Disordered" evidence="1">
    <location>
        <begin position="35"/>
        <end position="69"/>
    </location>
</feature>
<dbReference type="EMBL" id="CALNXI010000075">
    <property type="protein sequence ID" value="CAH3017977.1"/>
    <property type="molecule type" value="Genomic_DNA"/>
</dbReference>
<gene>
    <name evidence="2" type="ORF">PEVE_00040671</name>
</gene>
<feature type="compositionally biased region" description="Basic residues" evidence="1">
    <location>
        <begin position="45"/>
        <end position="63"/>
    </location>
</feature>
<accession>A0ABN8LQG2</accession>
<evidence type="ECO:0000313" key="3">
    <source>
        <dbReference type="Proteomes" id="UP001159427"/>
    </source>
</evidence>
<reference evidence="2 3" key="1">
    <citation type="submission" date="2022-05" db="EMBL/GenBank/DDBJ databases">
        <authorList>
            <consortium name="Genoscope - CEA"/>
            <person name="William W."/>
        </authorList>
    </citation>
    <scope>NUCLEOTIDE SEQUENCE [LARGE SCALE GENOMIC DNA]</scope>
</reference>
<name>A0ABN8LQG2_9CNID</name>
<evidence type="ECO:0000256" key="1">
    <source>
        <dbReference type="SAM" id="MobiDB-lite"/>
    </source>
</evidence>
<dbReference type="Proteomes" id="UP001159427">
    <property type="component" value="Unassembled WGS sequence"/>
</dbReference>
<protein>
    <submittedName>
        <fullName evidence="2">Uncharacterized protein</fullName>
    </submittedName>
</protein>
<comment type="caution">
    <text evidence="2">The sequence shown here is derived from an EMBL/GenBank/DDBJ whole genome shotgun (WGS) entry which is preliminary data.</text>
</comment>
<organism evidence="2 3">
    <name type="scientific">Porites evermanni</name>
    <dbReference type="NCBI Taxonomy" id="104178"/>
    <lineage>
        <taxon>Eukaryota</taxon>
        <taxon>Metazoa</taxon>
        <taxon>Cnidaria</taxon>
        <taxon>Anthozoa</taxon>
        <taxon>Hexacorallia</taxon>
        <taxon>Scleractinia</taxon>
        <taxon>Fungiina</taxon>
        <taxon>Poritidae</taxon>
        <taxon>Porites</taxon>
    </lineage>
</organism>
<sequence>MREGNLNSLFSLQPGVMYVVNSYLHVLKNIDTSWGDPNSPSSSKKSSRRRKSRFSSRKSRKNSHAYSSSSESGLYSEEFVNSGYYGDDEVERCRCKRCVSEARARKPKLDLAADYDIISVDLSACSTPKQEPILYRPREQTNFDEYIIIPSSKEEFISGEPAHSTPLEGAKTGDFNISAGPPVRVDIQNALNKCLSCTLLEDTESDSLSPKRRPLPLQRISSNGSGVCWWRENIVWQLKQRNDAETKRFSQLQAEGQRCRAKVRINRELADYLNKYGELSHPNEPSVSTTASLSMEVESIDRSELALAIRSHGTSSFLADEVDAERRVRTDSIAHLASTYLNRQRTLAEEKQTESEDSYSPGCEKSRMSTKFVKRAAGKKWRENIVNQLQMRNFLECKYFTDALVRRTMSQLSTSEKVLPTHGRGLEEYDIISEEEVSSLDSASTVMNSTHSTSLSQGYISAPFSSRFFRRKRK</sequence>
<proteinExistence type="predicted"/>
<evidence type="ECO:0000313" key="2">
    <source>
        <dbReference type="EMBL" id="CAH3017977.1"/>
    </source>
</evidence>